<dbReference type="PANTHER" id="PTHR46268:SF6">
    <property type="entry name" value="UNIVERSAL STRESS PROTEIN UP12"/>
    <property type="match status" value="1"/>
</dbReference>
<dbReference type="EMBL" id="SLWX01000001">
    <property type="protein sequence ID" value="TCO78377.1"/>
    <property type="molecule type" value="Genomic_DNA"/>
</dbReference>
<dbReference type="Gene3D" id="3.40.50.620">
    <property type="entry name" value="HUPs"/>
    <property type="match status" value="1"/>
</dbReference>
<dbReference type="Pfam" id="PF00582">
    <property type="entry name" value="Usp"/>
    <property type="match status" value="1"/>
</dbReference>
<proteinExistence type="inferred from homology"/>
<comment type="caution">
    <text evidence="3">The sequence shown here is derived from an EMBL/GenBank/DDBJ whole genome shotgun (WGS) entry which is preliminary data.</text>
</comment>
<evidence type="ECO:0000256" key="1">
    <source>
        <dbReference type="ARBA" id="ARBA00008791"/>
    </source>
</evidence>
<reference evidence="3 4" key="1">
    <citation type="submission" date="2019-03" db="EMBL/GenBank/DDBJ databases">
        <title>Genomic Encyclopedia of Type Strains, Phase IV (KMG-IV): sequencing the most valuable type-strain genomes for metagenomic binning, comparative biology and taxonomic classification.</title>
        <authorList>
            <person name="Goeker M."/>
        </authorList>
    </citation>
    <scope>NUCLEOTIDE SEQUENCE [LARGE SCALE GENOMIC DNA]</scope>
    <source>
        <strain evidence="3 4">DSM 23344</strain>
    </source>
</reference>
<sequence>MYNTILVPVDGSDHSRAALDLASELISGESPTLHLLNVPEVPPFEGHVGLWTQGGAGGQIRETVEADARRILAEAEASVKKPGIQFRHHLFWTPPAMAIVTAAEDLKVEAIVLGSRGLGSLKGLIIGSVSNKVLHSAKCRVVLVH</sequence>
<accession>A0A4R2KZL9</accession>
<keyword evidence="4" id="KW-1185">Reference proteome</keyword>
<organism evidence="3 4">
    <name type="scientific">Chromatocurvus halotolerans</name>
    <dbReference type="NCBI Taxonomy" id="1132028"/>
    <lineage>
        <taxon>Bacteria</taxon>
        <taxon>Pseudomonadati</taxon>
        <taxon>Pseudomonadota</taxon>
        <taxon>Gammaproteobacteria</taxon>
        <taxon>Cellvibrionales</taxon>
        <taxon>Halieaceae</taxon>
        <taxon>Chromatocurvus</taxon>
    </lineage>
</organism>
<dbReference type="PRINTS" id="PR01438">
    <property type="entry name" value="UNVRSLSTRESS"/>
</dbReference>
<name>A0A4R2KZL9_9GAMM</name>
<dbReference type="AlphaFoldDB" id="A0A4R2KZL9"/>
<feature type="domain" description="UspA" evidence="2">
    <location>
        <begin position="1"/>
        <end position="145"/>
    </location>
</feature>
<evidence type="ECO:0000259" key="2">
    <source>
        <dbReference type="Pfam" id="PF00582"/>
    </source>
</evidence>
<evidence type="ECO:0000313" key="4">
    <source>
        <dbReference type="Proteomes" id="UP000294980"/>
    </source>
</evidence>
<dbReference type="CDD" id="cd00293">
    <property type="entry name" value="USP-like"/>
    <property type="match status" value="1"/>
</dbReference>
<dbReference type="SUPFAM" id="SSF52402">
    <property type="entry name" value="Adenine nucleotide alpha hydrolases-like"/>
    <property type="match status" value="1"/>
</dbReference>
<comment type="similarity">
    <text evidence="1">Belongs to the universal stress protein A family.</text>
</comment>
<dbReference type="InterPro" id="IPR014729">
    <property type="entry name" value="Rossmann-like_a/b/a_fold"/>
</dbReference>
<dbReference type="InterPro" id="IPR006016">
    <property type="entry name" value="UspA"/>
</dbReference>
<dbReference type="PANTHER" id="PTHR46268">
    <property type="entry name" value="STRESS RESPONSE PROTEIN NHAX"/>
    <property type="match status" value="1"/>
</dbReference>
<protein>
    <submittedName>
        <fullName evidence="3">Nucleotide-binding universal stress UspA family protein</fullName>
    </submittedName>
</protein>
<evidence type="ECO:0000313" key="3">
    <source>
        <dbReference type="EMBL" id="TCO78377.1"/>
    </source>
</evidence>
<dbReference type="RefSeq" id="WP_162883854.1">
    <property type="nucleotide sequence ID" value="NZ_QQSW01000006.1"/>
</dbReference>
<gene>
    <name evidence="3" type="ORF">EV688_101193</name>
</gene>
<dbReference type="Proteomes" id="UP000294980">
    <property type="component" value="Unassembled WGS sequence"/>
</dbReference>
<dbReference type="InterPro" id="IPR006015">
    <property type="entry name" value="Universal_stress_UspA"/>
</dbReference>